<dbReference type="GO" id="GO:0045135">
    <property type="term" value="F:poly(beta-D-mannuronate) lyase activity"/>
    <property type="evidence" value="ECO:0007669"/>
    <property type="project" value="UniProtKB-EC"/>
</dbReference>
<comment type="caution">
    <text evidence="1">The sequence shown here is derived from an EMBL/GenBank/DDBJ whole genome shotgun (WGS) entry which is preliminary data.</text>
</comment>
<protein>
    <submittedName>
        <fullName evidence="1">Alginate lyase</fullName>
        <ecNumber evidence="1">4.2.2.3</ecNumber>
    </submittedName>
</protein>
<evidence type="ECO:0000313" key="2">
    <source>
        <dbReference type="Proteomes" id="UP000029641"/>
    </source>
</evidence>
<dbReference type="InterPro" id="IPR039513">
    <property type="entry name" value="PL-6"/>
</dbReference>
<gene>
    <name evidence="1" type="ORF">JCM19301_1716</name>
</gene>
<dbReference type="EC" id="4.2.2.3" evidence="1"/>
<name>A0A090VTI1_9FLAO</name>
<accession>A0A090VTI1</accession>
<dbReference type="CDD" id="cd14251">
    <property type="entry name" value="PL-6"/>
    <property type="match status" value="1"/>
</dbReference>
<sequence>MVLGCESNQESKLLISDIEQLNNAISEAKPGEVLVLKNGTYKNVLINFKANGEKNNPITLKAETNGEVIISGKSHLKFGGNYLAVKGLHFKNGYSPSDAVIEFRIDEEAIGNHCTVSDCVIEDFNKMHRDDSDRWVQFWGRHNTLENCYIAGKTNRGPTIRVDLKGNVHINNYHQIIGNHFGPKPPKGGPSGETIQIGDSYSSMSPSYTLVANNLFEECNGEVEIISSKTNFNEFRNNVFYKSEGSLVTRHGNYCKIDGNYFIGDGENKNIGGIRIINTGHWVTNNYFYNLKGKSFRSPLAVMNGIPKSPLNRYNQVTDVVVAYNTYVNCDALGSLVLVQILVRKTYYHHQKFVLQDH</sequence>
<dbReference type="InterPro" id="IPR011050">
    <property type="entry name" value="Pectin_lyase_fold/virulence"/>
</dbReference>
<dbReference type="AlphaFoldDB" id="A0A090VTI1"/>
<organism evidence="1 2">
    <name type="scientific">Jejuia pallidilutea</name>
    <dbReference type="NCBI Taxonomy" id="504487"/>
    <lineage>
        <taxon>Bacteria</taxon>
        <taxon>Pseudomonadati</taxon>
        <taxon>Bacteroidota</taxon>
        <taxon>Flavobacteriia</taxon>
        <taxon>Flavobacteriales</taxon>
        <taxon>Flavobacteriaceae</taxon>
        <taxon>Jejuia</taxon>
    </lineage>
</organism>
<reference evidence="1 2" key="1">
    <citation type="journal article" date="2014" name="Genome Announc.">
        <title>Draft Genome Sequence of Marine Flavobacterium Jejuia pallidilutea Strain 11shimoA1 and Pigmentation Mutants.</title>
        <authorList>
            <person name="Takatani N."/>
            <person name="Nakanishi M."/>
            <person name="Meirelles P."/>
            <person name="Mino S."/>
            <person name="Suda W."/>
            <person name="Oshima K."/>
            <person name="Hattori M."/>
            <person name="Ohkuma M."/>
            <person name="Hosokawa M."/>
            <person name="Miyashita K."/>
            <person name="Thompson F.L."/>
            <person name="Niwa A."/>
            <person name="Sawabe T."/>
            <person name="Sawabe T."/>
        </authorList>
    </citation>
    <scope>NUCLEOTIDE SEQUENCE [LARGE SCALE GENOMIC DNA]</scope>
    <source>
        <strain evidence="1 2">JCM 19301</strain>
    </source>
</reference>
<dbReference type="InterPro" id="IPR012334">
    <property type="entry name" value="Pectin_lyas_fold"/>
</dbReference>
<evidence type="ECO:0000313" key="1">
    <source>
        <dbReference type="EMBL" id="GAL68001.1"/>
    </source>
</evidence>
<dbReference type="SUPFAM" id="SSF51126">
    <property type="entry name" value="Pectin lyase-like"/>
    <property type="match status" value="1"/>
</dbReference>
<dbReference type="Proteomes" id="UP000029641">
    <property type="component" value="Unassembled WGS sequence"/>
</dbReference>
<keyword evidence="1" id="KW-0456">Lyase</keyword>
<proteinExistence type="predicted"/>
<dbReference type="Gene3D" id="2.160.20.10">
    <property type="entry name" value="Single-stranded right-handed beta-helix, Pectin lyase-like"/>
    <property type="match status" value="1"/>
</dbReference>
<dbReference type="EMBL" id="BBNR01000015">
    <property type="protein sequence ID" value="GAL68001.1"/>
    <property type="molecule type" value="Genomic_DNA"/>
</dbReference>
<dbReference type="Pfam" id="PF14592">
    <property type="entry name" value="Chondroitinas_B"/>
    <property type="match status" value="1"/>
</dbReference>